<dbReference type="RefSeq" id="XP_004040090.1">
    <property type="nucleotide sequence ID" value="XM_004040042.1"/>
</dbReference>
<evidence type="ECO:0000256" key="7">
    <source>
        <dbReference type="ARBA" id="ARBA00022927"/>
    </source>
</evidence>
<keyword evidence="5" id="KW-0677">Repeat</keyword>
<dbReference type="OMA" id="REGDQWE"/>
<accession>G0QJ21</accession>
<dbReference type="STRING" id="857967.G0QJ21"/>
<dbReference type="Proteomes" id="UP000008983">
    <property type="component" value="Unassembled WGS sequence"/>
</dbReference>
<keyword evidence="12" id="KW-1185">Reference proteome</keyword>
<evidence type="ECO:0000256" key="1">
    <source>
        <dbReference type="ARBA" id="ARBA00004567"/>
    </source>
</evidence>
<evidence type="ECO:0000256" key="6">
    <source>
        <dbReference type="ARBA" id="ARBA00022816"/>
    </source>
</evidence>
<feature type="non-terminal residue" evidence="11">
    <location>
        <position position="1"/>
    </location>
</feature>
<dbReference type="GO" id="GO:0005198">
    <property type="term" value="F:structural molecule activity"/>
    <property type="evidence" value="ECO:0007669"/>
    <property type="project" value="InterPro"/>
</dbReference>
<dbReference type="PANTHER" id="PTHR11024:SF2">
    <property type="entry name" value="PROTEIN SEC13 HOMOLOG"/>
    <property type="match status" value="1"/>
</dbReference>
<dbReference type="InterPro" id="IPR037363">
    <property type="entry name" value="Sec13/Seh1_fam"/>
</dbReference>
<keyword evidence="10" id="KW-0539">Nucleus</keyword>
<dbReference type="GO" id="GO:0004416">
    <property type="term" value="F:hydroxyacylglutathione hydrolase activity"/>
    <property type="evidence" value="ECO:0007669"/>
    <property type="project" value="UniProtKB-EC"/>
</dbReference>
<dbReference type="EC" id="2.3.1.48" evidence="11"/>
<evidence type="ECO:0000313" key="12">
    <source>
        <dbReference type="Proteomes" id="UP000008983"/>
    </source>
</evidence>
<dbReference type="GO" id="GO:0030127">
    <property type="term" value="C:COPII vesicle coat"/>
    <property type="evidence" value="ECO:0007669"/>
    <property type="project" value="TreeGrafter"/>
</dbReference>
<sequence>YQYNIFTVDECLFTGDTLFIGGCGKFFEGNATCSQDGFIHIFDFQNQMKDQNKIVVGNQKVHQGPIWKIDWAHPHFGNILASCSYDKNVAVHKEQQLNNQQKIWETIWKKELEGSINYIQFSPYECGFNIACGSSVGKVYLLVLRTQDSNMQEYSWQAHELGVNCICWEPFKADDDFTIDQVEKSNNKFTKLITGSCDKTLKIWSLEIQNGQLSHNLIYEIIGVHNDWIRDVAWSPLSQYEYDIIASCSEDQIVVVWKLNYDQNNNNYQQIEHQIINIQFNGPVWRLNWNFQGNQLSISSATQNNNNQVVIVQQNEDDEWVQVEEQNNINQN</sequence>
<dbReference type="GO" id="GO:0061733">
    <property type="term" value="F:protein-lysine-acetyltransferase activity"/>
    <property type="evidence" value="ECO:0007669"/>
    <property type="project" value="UniProtKB-EC"/>
</dbReference>
<dbReference type="GO" id="GO:0006606">
    <property type="term" value="P:protein import into nucleus"/>
    <property type="evidence" value="ECO:0007669"/>
    <property type="project" value="TreeGrafter"/>
</dbReference>
<dbReference type="InParanoid" id="G0QJ21"/>
<keyword evidence="11" id="KW-0808">Transferase</keyword>
<evidence type="ECO:0000256" key="2">
    <source>
        <dbReference type="ARBA" id="ARBA00010102"/>
    </source>
</evidence>
<dbReference type="InterPro" id="IPR015943">
    <property type="entry name" value="WD40/YVTN_repeat-like_dom_sf"/>
</dbReference>
<name>G0QJ21_ICHMU</name>
<reference evidence="11 12" key="1">
    <citation type="submission" date="2011-07" db="EMBL/GenBank/DDBJ databases">
        <authorList>
            <person name="Coyne R."/>
            <person name="Brami D."/>
            <person name="Johnson J."/>
            <person name="Hostetler J."/>
            <person name="Hannick L."/>
            <person name="Clark T."/>
            <person name="Cassidy-Hanley D."/>
            <person name="Inman J."/>
        </authorList>
    </citation>
    <scope>NUCLEOTIDE SEQUENCE [LARGE SCALE GENOMIC DNA]</scope>
    <source>
        <strain evidence="11 12">G5</strain>
    </source>
</reference>
<dbReference type="GO" id="GO:0031080">
    <property type="term" value="C:nuclear pore outer ring"/>
    <property type="evidence" value="ECO:0007669"/>
    <property type="project" value="TreeGrafter"/>
</dbReference>
<keyword evidence="8" id="KW-0811">Translocation</keyword>
<dbReference type="eggNOG" id="KOG1332">
    <property type="taxonomic scope" value="Eukaryota"/>
</dbReference>
<keyword evidence="6" id="KW-0509">mRNA transport</keyword>
<dbReference type="GeneID" id="14910985"/>
<evidence type="ECO:0000256" key="4">
    <source>
        <dbReference type="ARBA" id="ARBA00022574"/>
    </source>
</evidence>
<organism evidence="11 12">
    <name type="scientific">Ichthyophthirius multifiliis</name>
    <name type="common">White spot disease agent</name>
    <name type="synonym">Ich</name>
    <dbReference type="NCBI Taxonomy" id="5932"/>
    <lineage>
        <taxon>Eukaryota</taxon>
        <taxon>Sar</taxon>
        <taxon>Alveolata</taxon>
        <taxon>Ciliophora</taxon>
        <taxon>Intramacronucleata</taxon>
        <taxon>Oligohymenophorea</taxon>
        <taxon>Hymenostomatida</taxon>
        <taxon>Ophryoglenina</taxon>
        <taxon>Ichthyophthirius</taxon>
    </lineage>
</organism>
<evidence type="ECO:0000256" key="3">
    <source>
        <dbReference type="ARBA" id="ARBA00022448"/>
    </source>
</evidence>
<dbReference type="Gene3D" id="2.130.10.10">
    <property type="entry name" value="YVTN repeat-like/Quinoprotein amine dehydrogenase"/>
    <property type="match status" value="1"/>
</dbReference>
<proteinExistence type="inferred from homology"/>
<keyword evidence="11" id="KW-0378">Hydrolase</keyword>
<dbReference type="SMART" id="SM00320">
    <property type="entry name" value="WD40"/>
    <property type="match status" value="3"/>
</dbReference>
<evidence type="ECO:0000256" key="9">
    <source>
        <dbReference type="ARBA" id="ARBA00023132"/>
    </source>
</evidence>
<evidence type="ECO:0000256" key="8">
    <source>
        <dbReference type="ARBA" id="ARBA00023010"/>
    </source>
</evidence>
<dbReference type="Pfam" id="PF00400">
    <property type="entry name" value="WD40"/>
    <property type="match status" value="3"/>
</dbReference>
<dbReference type="InterPro" id="IPR036322">
    <property type="entry name" value="WD40_repeat_dom_sf"/>
</dbReference>
<keyword evidence="4" id="KW-0853">WD repeat</keyword>
<comment type="subcellular location">
    <subcellularLocation>
        <location evidence="1">Nucleus</location>
        <location evidence="1">Nuclear pore complex</location>
    </subcellularLocation>
</comment>
<keyword evidence="9" id="KW-0906">Nuclear pore complex</keyword>
<keyword evidence="3" id="KW-0813">Transport</keyword>
<dbReference type="SUPFAM" id="SSF50978">
    <property type="entry name" value="WD40 repeat-like"/>
    <property type="match status" value="1"/>
</dbReference>
<evidence type="ECO:0000256" key="5">
    <source>
        <dbReference type="ARBA" id="ARBA00022737"/>
    </source>
</evidence>
<comment type="similarity">
    <text evidence="2">Belongs to the WD repeat SEC13 family.</text>
</comment>
<dbReference type="EC" id="3.1.2.6" evidence="11"/>
<dbReference type="EMBL" id="GL983045">
    <property type="protein sequence ID" value="EGR34786.1"/>
    <property type="molecule type" value="Genomic_DNA"/>
</dbReference>
<dbReference type="InterPro" id="IPR001680">
    <property type="entry name" value="WD40_rpt"/>
</dbReference>
<keyword evidence="7" id="KW-0653">Protein transport</keyword>
<dbReference type="OrthoDB" id="364224at2759"/>
<dbReference type="GO" id="GO:0090114">
    <property type="term" value="P:COPII-coated vesicle budding"/>
    <property type="evidence" value="ECO:0007669"/>
    <property type="project" value="TreeGrafter"/>
</dbReference>
<dbReference type="PANTHER" id="PTHR11024">
    <property type="entry name" value="NUCLEAR PORE COMPLEX PROTEIN SEC13 / SEH1 FAMILY MEMBER"/>
    <property type="match status" value="1"/>
</dbReference>
<dbReference type="AlphaFoldDB" id="G0QJ21"/>
<protein>
    <submittedName>
        <fullName evidence="11">WD repeat protein</fullName>
        <ecNumber evidence="11">2.3.1.48</ecNumber>
        <ecNumber evidence="11">3.1.2.6</ecNumber>
    </submittedName>
</protein>
<keyword evidence="11" id="KW-0012">Acyltransferase</keyword>
<evidence type="ECO:0000256" key="10">
    <source>
        <dbReference type="ARBA" id="ARBA00023242"/>
    </source>
</evidence>
<evidence type="ECO:0000313" key="11">
    <source>
        <dbReference type="EMBL" id="EGR34786.1"/>
    </source>
</evidence>
<dbReference type="GO" id="GO:0051028">
    <property type="term" value="P:mRNA transport"/>
    <property type="evidence" value="ECO:0007669"/>
    <property type="project" value="UniProtKB-KW"/>
</dbReference>
<gene>
    <name evidence="11" type="ORF">IMG5_002000</name>
</gene>